<dbReference type="Pfam" id="PF02811">
    <property type="entry name" value="PHP"/>
    <property type="match status" value="1"/>
</dbReference>
<evidence type="ECO:0000256" key="1">
    <source>
        <dbReference type="ARBA" id="ARBA00004970"/>
    </source>
</evidence>
<comment type="pathway">
    <text evidence="1 8">Amino-acid biosynthesis; L-histidine biosynthesis; L-histidine from 5-phospho-alpha-D-ribose 1-diphosphate: step 8/9.</text>
</comment>
<name>A0A2K2FMH6_9CLOT</name>
<evidence type="ECO:0000313" key="10">
    <source>
        <dbReference type="EMBL" id="PNT99988.1"/>
    </source>
</evidence>
<evidence type="ECO:0000256" key="5">
    <source>
        <dbReference type="ARBA" id="ARBA00022801"/>
    </source>
</evidence>
<organism evidence="10 11">
    <name type="scientific">Clostridium thermosuccinogenes</name>
    <dbReference type="NCBI Taxonomy" id="84032"/>
    <lineage>
        <taxon>Bacteria</taxon>
        <taxon>Bacillati</taxon>
        <taxon>Bacillota</taxon>
        <taxon>Clostridia</taxon>
        <taxon>Eubacteriales</taxon>
        <taxon>Clostridiaceae</taxon>
        <taxon>Clostridium</taxon>
    </lineage>
</organism>
<evidence type="ECO:0000256" key="2">
    <source>
        <dbReference type="ARBA" id="ARBA00009152"/>
    </source>
</evidence>
<dbReference type="GO" id="GO:0004401">
    <property type="term" value="F:histidinol-phosphatase activity"/>
    <property type="evidence" value="ECO:0007669"/>
    <property type="project" value="UniProtKB-UniRule"/>
</dbReference>
<dbReference type="SMART" id="SM00481">
    <property type="entry name" value="POLIIIAc"/>
    <property type="match status" value="1"/>
</dbReference>
<keyword evidence="4 8" id="KW-0028">Amino-acid biosynthesis</keyword>
<keyword evidence="6 8" id="KW-0368">Histidine biosynthesis</keyword>
<dbReference type="SUPFAM" id="SSF89550">
    <property type="entry name" value="PHP domain-like"/>
    <property type="match status" value="1"/>
</dbReference>
<gene>
    <name evidence="10" type="ORF">CDQ84_07145</name>
</gene>
<dbReference type="RefSeq" id="WP_103081045.1">
    <property type="nucleotide sequence ID" value="NZ_CP021850.1"/>
</dbReference>
<reference evidence="10 11" key="1">
    <citation type="submission" date="2017-06" db="EMBL/GenBank/DDBJ databases">
        <title>Investigating the central metabolism of Clostridium thermosuccinogenes.</title>
        <authorList>
            <person name="Koendjbiharie J.G."/>
            <person name="van Kranenburg R."/>
        </authorList>
    </citation>
    <scope>NUCLEOTIDE SEQUENCE [LARGE SCALE GENOMIC DNA]</scope>
    <source>
        <strain evidence="10 11">DSM 5806</strain>
    </source>
</reference>
<accession>A0A2K2FMH6</accession>
<evidence type="ECO:0000256" key="4">
    <source>
        <dbReference type="ARBA" id="ARBA00022605"/>
    </source>
</evidence>
<dbReference type="EMBL" id="NIOJ01000014">
    <property type="protein sequence ID" value="PNT99988.1"/>
    <property type="molecule type" value="Genomic_DNA"/>
</dbReference>
<dbReference type="KEGG" id="cthd:CDO33_08840"/>
<dbReference type="GO" id="GO:0005737">
    <property type="term" value="C:cytoplasm"/>
    <property type="evidence" value="ECO:0007669"/>
    <property type="project" value="TreeGrafter"/>
</dbReference>
<evidence type="ECO:0000259" key="9">
    <source>
        <dbReference type="SMART" id="SM00481"/>
    </source>
</evidence>
<dbReference type="PANTHER" id="PTHR21039">
    <property type="entry name" value="HISTIDINOL PHOSPHATASE-RELATED"/>
    <property type="match status" value="1"/>
</dbReference>
<proteinExistence type="inferred from homology"/>
<evidence type="ECO:0000256" key="6">
    <source>
        <dbReference type="ARBA" id="ARBA00023102"/>
    </source>
</evidence>
<dbReference type="InterPro" id="IPR003141">
    <property type="entry name" value="Pol/His_phosphatase_N"/>
</dbReference>
<dbReference type="AlphaFoldDB" id="A0A2K2FMH6"/>
<dbReference type="UniPathway" id="UPA00031">
    <property type="reaction ID" value="UER00013"/>
</dbReference>
<keyword evidence="5 8" id="KW-0378">Hydrolase</keyword>
<dbReference type="InterPro" id="IPR010140">
    <property type="entry name" value="Histidinol_P_phosphatase_HisJ"/>
</dbReference>
<protein>
    <recommendedName>
        <fullName evidence="3 8">Histidinol-phosphatase</fullName>
        <shortName evidence="8">HolPase</shortName>
        <ecNumber evidence="3 8">3.1.3.15</ecNumber>
    </recommendedName>
</protein>
<sequence>MFDCHVHSSFSGDSEMPAEAACEKAIEVGLDGIAFTDHTDIDFPGSDFDFMIDYDEYFEFMDKLAKKYEGRLKVLKGIEAGIQPHVMDDTSKIIKNYDFDFVIGSIHVVDGKDTYKPSYFEGLSKHEAYSKDLKAIAWMVKEFDDFDIAGHFDYIIRKAPYEDRNLRYCEFSDIFDEIFKSLIAKGKGFEVNTSSFREYKGIITPVYDIDILKRYHELGGEIITFGSDSHTTEYLGYKFDFYKCVLQEIGFKYVAHYEKRKPVFEKIDA</sequence>
<dbReference type="GO" id="GO:0000105">
    <property type="term" value="P:L-histidine biosynthetic process"/>
    <property type="evidence" value="ECO:0007669"/>
    <property type="project" value="UniProtKB-UniRule"/>
</dbReference>
<dbReference type="Gene3D" id="3.20.20.140">
    <property type="entry name" value="Metal-dependent hydrolases"/>
    <property type="match status" value="1"/>
</dbReference>
<evidence type="ECO:0000256" key="3">
    <source>
        <dbReference type="ARBA" id="ARBA00013085"/>
    </source>
</evidence>
<keyword evidence="11" id="KW-1185">Reference proteome</keyword>
<dbReference type="InterPro" id="IPR016195">
    <property type="entry name" value="Pol/histidinol_Pase-like"/>
</dbReference>
<evidence type="ECO:0000256" key="7">
    <source>
        <dbReference type="ARBA" id="ARBA00049158"/>
    </source>
</evidence>
<dbReference type="Proteomes" id="UP000236151">
    <property type="component" value="Unassembled WGS sequence"/>
</dbReference>
<evidence type="ECO:0000256" key="8">
    <source>
        <dbReference type="RuleBase" id="RU366003"/>
    </source>
</evidence>
<dbReference type="InterPro" id="IPR004013">
    <property type="entry name" value="PHP_dom"/>
</dbReference>
<dbReference type="NCBIfam" id="TIGR01856">
    <property type="entry name" value="hisJ_fam"/>
    <property type="match status" value="1"/>
</dbReference>
<evidence type="ECO:0000313" key="11">
    <source>
        <dbReference type="Proteomes" id="UP000236151"/>
    </source>
</evidence>
<comment type="catalytic activity">
    <reaction evidence="7 8">
        <text>L-histidinol phosphate + H2O = L-histidinol + phosphate</text>
        <dbReference type="Rhea" id="RHEA:14465"/>
        <dbReference type="ChEBI" id="CHEBI:15377"/>
        <dbReference type="ChEBI" id="CHEBI:43474"/>
        <dbReference type="ChEBI" id="CHEBI:57699"/>
        <dbReference type="ChEBI" id="CHEBI:57980"/>
        <dbReference type="EC" id="3.1.3.15"/>
    </reaction>
</comment>
<comment type="caution">
    <text evidence="10">The sequence shown here is derived from an EMBL/GenBank/DDBJ whole genome shotgun (WGS) entry which is preliminary data.</text>
</comment>
<dbReference type="OrthoDB" id="9775255at2"/>
<dbReference type="EC" id="3.1.3.15" evidence="3 8"/>
<feature type="domain" description="Polymerase/histidinol phosphatase N-terminal" evidence="9">
    <location>
        <begin position="2"/>
        <end position="84"/>
    </location>
</feature>
<dbReference type="PANTHER" id="PTHR21039:SF0">
    <property type="entry name" value="HISTIDINOL-PHOSPHATASE"/>
    <property type="match status" value="1"/>
</dbReference>
<comment type="similarity">
    <text evidence="2 8">Belongs to the PHP hydrolase family. HisK subfamily.</text>
</comment>